<evidence type="ECO:0000313" key="2">
    <source>
        <dbReference type="Proteomes" id="UP000093508"/>
    </source>
</evidence>
<keyword evidence="2" id="KW-1185">Reference proteome</keyword>
<evidence type="ECO:0000313" key="1">
    <source>
        <dbReference type="EMBL" id="OCA79539.1"/>
    </source>
</evidence>
<dbReference type="EMBL" id="MAYF01000071">
    <property type="protein sequence ID" value="OCA79539.1"/>
    <property type="molecule type" value="Genomic_DNA"/>
</dbReference>
<organism evidence="1 2">
    <name type="scientific">Chryseobacterium contaminans</name>
    <dbReference type="NCBI Taxonomy" id="1423959"/>
    <lineage>
        <taxon>Bacteria</taxon>
        <taxon>Pseudomonadati</taxon>
        <taxon>Bacteroidota</taxon>
        <taxon>Flavobacteriia</taxon>
        <taxon>Flavobacteriales</taxon>
        <taxon>Weeksellaceae</taxon>
        <taxon>Chryseobacterium group</taxon>
        <taxon>Chryseobacterium</taxon>
    </lineage>
</organism>
<protein>
    <submittedName>
        <fullName evidence="1">Uncharacterized protein</fullName>
    </submittedName>
</protein>
<dbReference type="Proteomes" id="UP000093508">
    <property type="component" value="Unassembled WGS sequence"/>
</dbReference>
<reference evidence="1 2" key="1">
    <citation type="submission" date="2016-07" db="EMBL/GenBank/DDBJ databases">
        <authorList>
            <person name="Jeong J.-J."/>
            <person name="Kim D.W."/>
            <person name="Sang M.K."/>
            <person name="Choi I.-G."/>
            <person name="Kim K.D."/>
        </authorList>
    </citation>
    <scope>NUCLEOTIDE SEQUENCE [LARGE SCALE GENOMIC DNA]</scope>
    <source>
        <strain evidence="1 2">C-26</strain>
    </source>
</reference>
<gene>
    <name evidence="1" type="ORF">BBH99_18525</name>
</gene>
<comment type="caution">
    <text evidence="1">The sequence shown here is derived from an EMBL/GenBank/DDBJ whole genome shotgun (WGS) entry which is preliminary data.</text>
</comment>
<accession>A0ABX2XD13</accession>
<sequence>MLYGEDINISIKELTKNNIMKKKSIFLLINLIISVLVRYNLYSSQIPNFVYNIINPRQLQGISNIVFYLSIVLQIILVISIVINYKKMKIYEFIIVGLSVIFLISFFTLIFTI</sequence>
<name>A0ABX2XD13_9FLAO</name>
<proteinExistence type="predicted"/>